<evidence type="ECO:0000313" key="2">
    <source>
        <dbReference type="EMBL" id="KAH0816710.1"/>
    </source>
</evidence>
<name>A0A8J6LDH6_TENMO</name>
<keyword evidence="3" id="KW-1185">Reference proteome</keyword>
<reference evidence="2" key="1">
    <citation type="journal article" date="2020" name="J Insects Food Feed">
        <title>The yellow mealworm (Tenebrio molitor) genome: a resource for the emerging insects as food and feed industry.</title>
        <authorList>
            <person name="Eriksson T."/>
            <person name="Andere A."/>
            <person name="Kelstrup H."/>
            <person name="Emery V."/>
            <person name="Picard C."/>
        </authorList>
    </citation>
    <scope>NUCLEOTIDE SEQUENCE</scope>
    <source>
        <strain evidence="2">Stoneville</strain>
        <tissue evidence="2">Whole head</tissue>
    </source>
</reference>
<evidence type="ECO:0000256" key="1">
    <source>
        <dbReference type="SAM" id="MobiDB-lite"/>
    </source>
</evidence>
<feature type="region of interest" description="Disordered" evidence="1">
    <location>
        <begin position="149"/>
        <end position="186"/>
    </location>
</feature>
<dbReference type="Proteomes" id="UP000719412">
    <property type="component" value="Unassembled WGS sequence"/>
</dbReference>
<dbReference type="AlphaFoldDB" id="A0A8J6LDH6"/>
<organism evidence="2 3">
    <name type="scientific">Tenebrio molitor</name>
    <name type="common">Yellow mealworm beetle</name>
    <dbReference type="NCBI Taxonomy" id="7067"/>
    <lineage>
        <taxon>Eukaryota</taxon>
        <taxon>Metazoa</taxon>
        <taxon>Ecdysozoa</taxon>
        <taxon>Arthropoda</taxon>
        <taxon>Hexapoda</taxon>
        <taxon>Insecta</taxon>
        <taxon>Pterygota</taxon>
        <taxon>Neoptera</taxon>
        <taxon>Endopterygota</taxon>
        <taxon>Coleoptera</taxon>
        <taxon>Polyphaga</taxon>
        <taxon>Cucujiformia</taxon>
        <taxon>Tenebrionidae</taxon>
        <taxon>Tenebrio</taxon>
    </lineage>
</organism>
<proteinExistence type="predicted"/>
<accession>A0A8J6LDH6</accession>
<dbReference type="EMBL" id="JABDTM020021074">
    <property type="protein sequence ID" value="KAH0816710.1"/>
    <property type="molecule type" value="Genomic_DNA"/>
</dbReference>
<evidence type="ECO:0000313" key="3">
    <source>
        <dbReference type="Proteomes" id="UP000719412"/>
    </source>
</evidence>
<sequence>MQLPPIIKPTWQKNEKLNPVIIAISTALRGEVKQIRSARRLAVKMLQLIAVKSTTIDGFQRLPSPGFHLNTRYQQHCNFLIGVLRHDSICSLKLKNLVFIVLGLGVQSKRLGPQSIKLFEMLPIFDSRDAAPFGSKNLANRVNLGVGGDAPPRGIEPSCEGGARRSLRRRPNVEATPPPGRPTAKTPVHFSAKLRQNNAIFAMPLCTKGESLQLQNDTFGKAQRSDTAIDASGSRLDCHELHRRLSLLPFSSSMELICVGTIYITMGHFSERSDSTEEILFAPELAEVEEEEEEEVITRHVIT</sequence>
<reference evidence="2" key="2">
    <citation type="submission" date="2021-08" db="EMBL/GenBank/DDBJ databases">
        <authorList>
            <person name="Eriksson T."/>
        </authorList>
    </citation>
    <scope>NUCLEOTIDE SEQUENCE</scope>
    <source>
        <strain evidence="2">Stoneville</strain>
        <tissue evidence="2">Whole head</tissue>
    </source>
</reference>
<gene>
    <name evidence="2" type="ORF">GEV33_006079</name>
</gene>
<comment type="caution">
    <text evidence="2">The sequence shown here is derived from an EMBL/GenBank/DDBJ whole genome shotgun (WGS) entry which is preliminary data.</text>
</comment>
<protein>
    <submittedName>
        <fullName evidence="2">Uncharacterized protein</fullName>
    </submittedName>
</protein>